<evidence type="ECO:0000313" key="5">
    <source>
        <dbReference type="Proteomes" id="UP001620626"/>
    </source>
</evidence>
<gene>
    <name evidence="4" type="ORF">niasHT_029843</name>
</gene>
<dbReference type="GO" id="GO:0042575">
    <property type="term" value="C:DNA polymerase complex"/>
    <property type="evidence" value="ECO:0007669"/>
    <property type="project" value="UniProtKB-ARBA"/>
</dbReference>
<sequence>MIERVDSSINYWKLKGAKERDELNGVLHYLPHHFVERQDKQFTKIRVVFYASSKLRKEFPSLNECLNKGPNLYNDLAGILLRARLKPVLVTCDVEKAFLQISIHPDDRDALRFLWYEKPEDENSPIVEYRFSRVTFGVICSPAHLSIILKHHFAKYQQQQIRLMEKDTYVDNIVLGIDQDKTIGQTYRLLKTVFQDAGMNVREFVSNDWSEIEKLPEADRGKKEETKLLGVGWNLEFDKLTVKLAQFPKEGKITRRTILSQIAKSFDPLGIVSPIILKGKLLRQSVEQNGKLKWDTIVDQKLASPWMKLMKSWDAKTLSFSRRYFDATEVHNYELHGFSDASEMGLGCAIYLRASTNEGAQTQLAFAKSLVVPTQLSKASRTIPSLELHAAKICCNNLIFVKRELEKEIKIDSVHLWTDSTDVIDFLNSSKLKDRFIRNRTKFIQDKLIPVSHVDGKFNPADYASRGCLPEELMENECWFFGPNWLCKDKSKWPKSIKEYDPMTPNENKPQDPFIEMSLVTKTSATEQIESLLNYEQFSQFRRCRNTLAYVLRAVQKLKASVNTNINSAVKPKTEVKLSIKQMTPLTVDEIERAETHLWKEAQKSYPPSNETILNLNLFQKDGIWRAKGRMQNSGMDQFAIHPIYLNKNCPIVDLFIMDIHRERKHTGMENMVASLRSKFWIPSVRSKVNSVLRINPNTRCWICARFHAKAYEYPEAPPLPSYRVSGNSIWETIGLDYFGPMTVKSSDGQGKHKVWGAIFVCALTRMIHLELVTDMTAKRFLLAFTRFVRRWKIPQRVVSDNGTNFVLGNKALTEIVQQSIKEKENWLRILQDEEVQNFSNQQKIEWIFISPFAPWRGGQYEQMNNDFDAVSVDCEEMEQALENENKEEESKEERKGNLQFPVEERRPWGGVAEKRVVINAPIAFVGDNEVEPIGRTFQDNGLRALVLVHSFRDIACFLGRWAKPAVWIGQPIHVDGVAWLEPAQTVELDINRLVFMGASRIVQRGGSALYKKRYQSDDHSSGAKRFRPVEDPPSHSKWAQAFRSIRPVEDQPSHSGWTQAVRPIRPVEDLQQHQSSSSSHHHHQQPFPAKAVYNFWELALIPPIPPFIDDRAPFCRRVRVEKGGELLGFFNQQFYFSNFNEVYEFIIHGRTYRCVEQYYCAQKTLFLKRFDAADAIMLGTNKYGKRISPFEMKKIASMDGEDEVTIRDWSELKVGIMKDALKAKFSVHELRNVLLSTGSAIICELSPDKFWGVGCRPGLVYDRWPTADLNQWHGTNVLGRLMMELRKDLMDAAVESTPKGTTQAVQPIYGWSKNGEENVKNIPVEEDLFDLKSFENLEITITDEAEKGHKPKNSTNANVISELLMSHANEVSETEEIKKEKFAFFWFFIMPIGTTWIGLGPFRLQIDQTSIRLGDELGKVRKILRQKYPRTEMELRARGNTPVLKIKLEFHVDLTIGRSEKLNGVYNSVWLATLVRLNDLFRLKSINDAAWSMTDESEDDSFDKIAVEQINESMKRFAGIKSDSVQTTYNERRSQTEDQDFEKKLRIPTGTIKRSVKRIENIYK</sequence>
<dbReference type="PROSITE" id="PS50994">
    <property type="entry name" value="INTEGRASE"/>
    <property type="match status" value="1"/>
</dbReference>
<dbReference type="SUPFAM" id="SSF143990">
    <property type="entry name" value="YbiA-like"/>
    <property type="match status" value="1"/>
</dbReference>
<dbReference type="InterPro" id="IPR036397">
    <property type="entry name" value="RNaseH_sf"/>
</dbReference>
<dbReference type="InterPro" id="IPR037238">
    <property type="entry name" value="YbiA-like_sf"/>
</dbReference>
<dbReference type="InterPro" id="IPR000477">
    <property type="entry name" value="RT_dom"/>
</dbReference>
<dbReference type="Pfam" id="PF05380">
    <property type="entry name" value="Peptidase_A17"/>
    <property type="match status" value="1"/>
</dbReference>
<protein>
    <recommendedName>
        <fullName evidence="3">Integrase catalytic domain-containing protein</fullName>
    </recommendedName>
</protein>
<name>A0ABD2JBC3_9BILA</name>
<dbReference type="NCBIfam" id="TIGR02464">
    <property type="entry name" value="ribofla_fusion"/>
    <property type="match status" value="1"/>
</dbReference>
<evidence type="ECO:0000256" key="2">
    <source>
        <dbReference type="SAM" id="MobiDB-lite"/>
    </source>
</evidence>
<dbReference type="PANTHER" id="PTHR47331">
    <property type="entry name" value="PHD-TYPE DOMAIN-CONTAINING PROTEIN"/>
    <property type="match status" value="1"/>
</dbReference>
<dbReference type="Gene3D" id="1.10.357.40">
    <property type="entry name" value="YbiA-like"/>
    <property type="match status" value="1"/>
</dbReference>
<dbReference type="InterPro" id="IPR008042">
    <property type="entry name" value="Retrotrans_Pao"/>
</dbReference>
<dbReference type="GO" id="GO:0006259">
    <property type="term" value="P:DNA metabolic process"/>
    <property type="evidence" value="ECO:0007669"/>
    <property type="project" value="UniProtKB-ARBA"/>
</dbReference>
<evidence type="ECO:0000259" key="3">
    <source>
        <dbReference type="PROSITE" id="PS50994"/>
    </source>
</evidence>
<evidence type="ECO:0000313" key="4">
    <source>
        <dbReference type="EMBL" id="KAL3087919.1"/>
    </source>
</evidence>
<keyword evidence="1" id="KW-0175">Coiled coil</keyword>
<dbReference type="InterPro" id="IPR012816">
    <property type="entry name" value="NADAR"/>
</dbReference>
<dbReference type="PANTHER" id="PTHR47331:SF4">
    <property type="entry name" value="PEPTIDASE S1 DOMAIN-CONTAINING PROTEIN"/>
    <property type="match status" value="1"/>
</dbReference>
<dbReference type="InterPro" id="IPR001584">
    <property type="entry name" value="Integrase_cat-core"/>
</dbReference>
<comment type="caution">
    <text evidence="4">The sequence shown here is derived from an EMBL/GenBank/DDBJ whole genome shotgun (WGS) entry which is preliminary data.</text>
</comment>
<reference evidence="4 5" key="1">
    <citation type="submission" date="2024-10" db="EMBL/GenBank/DDBJ databases">
        <authorList>
            <person name="Kim D."/>
        </authorList>
    </citation>
    <scope>NUCLEOTIDE SEQUENCE [LARGE SCALE GENOMIC DNA]</scope>
    <source>
        <strain evidence="4">BH-2024</strain>
    </source>
</reference>
<dbReference type="InterPro" id="IPR012337">
    <property type="entry name" value="RNaseH-like_sf"/>
</dbReference>
<dbReference type="Pfam" id="PF00078">
    <property type="entry name" value="RVT_1"/>
    <property type="match status" value="1"/>
</dbReference>
<dbReference type="EMBL" id="JBICBT010001009">
    <property type="protein sequence ID" value="KAL3087919.1"/>
    <property type="molecule type" value="Genomic_DNA"/>
</dbReference>
<dbReference type="SUPFAM" id="SSF56672">
    <property type="entry name" value="DNA/RNA polymerases"/>
    <property type="match status" value="1"/>
</dbReference>
<dbReference type="SUPFAM" id="SSF53098">
    <property type="entry name" value="Ribonuclease H-like"/>
    <property type="match status" value="1"/>
</dbReference>
<feature type="region of interest" description="Disordered" evidence="2">
    <location>
        <begin position="1014"/>
        <end position="1036"/>
    </location>
</feature>
<dbReference type="InterPro" id="IPR043502">
    <property type="entry name" value="DNA/RNA_pol_sf"/>
</dbReference>
<feature type="compositionally biased region" description="Basic and acidic residues" evidence="2">
    <location>
        <begin position="1015"/>
        <end position="1035"/>
    </location>
</feature>
<organism evidence="4 5">
    <name type="scientific">Heterodera trifolii</name>
    <dbReference type="NCBI Taxonomy" id="157864"/>
    <lineage>
        <taxon>Eukaryota</taxon>
        <taxon>Metazoa</taxon>
        <taxon>Ecdysozoa</taxon>
        <taxon>Nematoda</taxon>
        <taxon>Chromadorea</taxon>
        <taxon>Rhabditida</taxon>
        <taxon>Tylenchina</taxon>
        <taxon>Tylenchomorpha</taxon>
        <taxon>Tylenchoidea</taxon>
        <taxon>Heteroderidae</taxon>
        <taxon>Heteroderinae</taxon>
        <taxon>Heterodera</taxon>
    </lineage>
</organism>
<dbReference type="CDD" id="cd15457">
    <property type="entry name" value="NADAR"/>
    <property type="match status" value="1"/>
</dbReference>
<keyword evidence="5" id="KW-1185">Reference proteome</keyword>
<feature type="coiled-coil region" evidence="1">
    <location>
        <begin position="861"/>
        <end position="895"/>
    </location>
</feature>
<proteinExistence type="predicted"/>
<feature type="domain" description="Integrase catalytic" evidence="3">
    <location>
        <begin position="714"/>
        <end position="870"/>
    </location>
</feature>
<dbReference type="Proteomes" id="UP001620626">
    <property type="component" value="Unassembled WGS sequence"/>
</dbReference>
<evidence type="ECO:0000256" key="1">
    <source>
        <dbReference type="SAM" id="Coils"/>
    </source>
</evidence>
<dbReference type="Pfam" id="PF08719">
    <property type="entry name" value="NADAR"/>
    <property type="match status" value="1"/>
</dbReference>
<accession>A0ABD2JBC3</accession>
<dbReference type="Gene3D" id="3.30.420.10">
    <property type="entry name" value="Ribonuclease H-like superfamily/Ribonuclease H"/>
    <property type="match status" value="1"/>
</dbReference>